<dbReference type="Proteomes" id="UP001485043">
    <property type="component" value="Unassembled WGS sequence"/>
</dbReference>
<dbReference type="AlphaFoldDB" id="A0AAW1T1N5"/>
<dbReference type="InterPro" id="IPR001841">
    <property type="entry name" value="Znf_RING"/>
</dbReference>
<evidence type="ECO:0000259" key="3">
    <source>
        <dbReference type="PROSITE" id="PS50089"/>
    </source>
</evidence>
<dbReference type="EMBL" id="JALJOV010000600">
    <property type="protein sequence ID" value="KAK9862484.1"/>
    <property type="molecule type" value="Genomic_DNA"/>
</dbReference>
<keyword evidence="1" id="KW-0863">Zinc-finger</keyword>
<feature type="compositionally biased region" description="Polar residues" evidence="2">
    <location>
        <begin position="1"/>
        <end position="10"/>
    </location>
</feature>
<proteinExistence type="predicted"/>
<comment type="caution">
    <text evidence="4">The sequence shown here is derived from an EMBL/GenBank/DDBJ whole genome shotgun (WGS) entry which is preliminary data.</text>
</comment>
<keyword evidence="1" id="KW-0862">Zinc</keyword>
<dbReference type="PROSITE" id="PS50089">
    <property type="entry name" value="ZF_RING_2"/>
    <property type="match status" value="1"/>
</dbReference>
<dbReference type="PROSITE" id="PS51257">
    <property type="entry name" value="PROKAR_LIPOPROTEIN"/>
    <property type="match status" value="1"/>
</dbReference>
<evidence type="ECO:0000256" key="1">
    <source>
        <dbReference type="PROSITE-ProRule" id="PRU00175"/>
    </source>
</evidence>
<dbReference type="Pfam" id="PF13920">
    <property type="entry name" value="zf-C3HC4_3"/>
    <property type="match status" value="1"/>
</dbReference>
<feature type="domain" description="RING-type" evidence="3">
    <location>
        <begin position="385"/>
        <end position="423"/>
    </location>
</feature>
<evidence type="ECO:0000313" key="5">
    <source>
        <dbReference type="Proteomes" id="UP001485043"/>
    </source>
</evidence>
<feature type="region of interest" description="Disordered" evidence="2">
    <location>
        <begin position="1"/>
        <end position="23"/>
    </location>
</feature>
<dbReference type="InterPro" id="IPR013083">
    <property type="entry name" value="Znf_RING/FYVE/PHD"/>
</dbReference>
<evidence type="ECO:0000313" key="4">
    <source>
        <dbReference type="EMBL" id="KAK9862484.1"/>
    </source>
</evidence>
<keyword evidence="1" id="KW-0479">Metal-binding</keyword>
<organism evidence="4 5">
    <name type="scientific">Apatococcus fuscideae</name>
    <dbReference type="NCBI Taxonomy" id="2026836"/>
    <lineage>
        <taxon>Eukaryota</taxon>
        <taxon>Viridiplantae</taxon>
        <taxon>Chlorophyta</taxon>
        <taxon>core chlorophytes</taxon>
        <taxon>Trebouxiophyceae</taxon>
        <taxon>Chlorellales</taxon>
        <taxon>Chlorellaceae</taxon>
        <taxon>Apatococcus</taxon>
    </lineage>
</organism>
<gene>
    <name evidence="4" type="ORF">WJX84_006476</name>
</gene>
<name>A0AAW1T1N5_9CHLO</name>
<accession>A0AAW1T1N5</accession>
<keyword evidence="5" id="KW-1185">Reference proteome</keyword>
<dbReference type="GO" id="GO:0008270">
    <property type="term" value="F:zinc ion binding"/>
    <property type="evidence" value="ECO:0007669"/>
    <property type="project" value="UniProtKB-KW"/>
</dbReference>
<sequence length="442" mass="47812">MTENVRQQQAEFDAAPGMRTTSLSSSTLSCGSACTAFQPSQDAPGPELRPPPASELASLHRCPCCGTTPIIPADLLNVALATLSSQNLERPSAHAGVGLAPRHAAALPHSPHLIHPSAITPWSPALNAAVDGTGTIGDPGDPLPRPDQMELPDRPPGLYCPAEAYARDHAAWLAGLTDGERAHTRRVEQYLEWLGTPEDQHLNVVEQAEGARMAAFGVHGPLFRRLERNATETAPWAPRQHTMAQARPALNQPAQATCAEAPLPSRNNSPQRPRPPVLTVHLDVPGWSPLEEAMEQEDSPVEMALLQAIQQRNAVFNADARRRERAQSRARAASLVEMMVDAEEWAMQHSPRGDRIVNSRGANPASSKRHEQRILRGKFWVHDACVICLNGVPEVGYSPCQHLVVCVGCQKQMGLNEQCPICRADVLEYGFLPAPAESVAGT</sequence>
<evidence type="ECO:0000256" key="2">
    <source>
        <dbReference type="SAM" id="MobiDB-lite"/>
    </source>
</evidence>
<dbReference type="Gene3D" id="3.30.40.10">
    <property type="entry name" value="Zinc/RING finger domain, C3HC4 (zinc finger)"/>
    <property type="match status" value="1"/>
</dbReference>
<reference evidence="4 5" key="1">
    <citation type="journal article" date="2024" name="Nat. Commun.">
        <title>Phylogenomics reveals the evolutionary origins of lichenization in chlorophyte algae.</title>
        <authorList>
            <person name="Puginier C."/>
            <person name="Libourel C."/>
            <person name="Otte J."/>
            <person name="Skaloud P."/>
            <person name="Haon M."/>
            <person name="Grisel S."/>
            <person name="Petersen M."/>
            <person name="Berrin J.G."/>
            <person name="Delaux P.M."/>
            <person name="Dal Grande F."/>
            <person name="Keller J."/>
        </authorList>
    </citation>
    <scope>NUCLEOTIDE SEQUENCE [LARGE SCALE GENOMIC DNA]</scope>
    <source>
        <strain evidence="4 5">SAG 2523</strain>
    </source>
</reference>
<protein>
    <recommendedName>
        <fullName evidence="3">RING-type domain-containing protein</fullName>
    </recommendedName>
</protein>
<dbReference type="SUPFAM" id="SSF57850">
    <property type="entry name" value="RING/U-box"/>
    <property type="match status" value="1"/>
</dbReference>